<name>A0A8H2XZC5_9AGAM</name>
<feature type="region of interest" description="Disordered" evidence="1">
    <location>
        <begin position="303"/>
        <end position="335"/>
    </location>
</feature>
<dbReference type="AlphaFoldDB" id="A0A8H2XZC5"/>
<dbReference type="EMBL" id="CAJMXA010000524">
    <property type="protein sequence ID" value="CAE6434373.1"/>
    <property type="molecule type" value="Genomic_DNA"/>
</dbReference>
<gene>
    <name evidence="3" type="ORF">RDB_LOCUS28083</name>
</gene>
<organism evidence="3 4">
    <name type="scientific">Rhizoctonia solani</name>
    <dbReference type="NCBI Taxonomy" id="456999"/>
    <lineage>
        <taxon>Eukaryota</taxon>
        <taxon>Fungi</taxon>
        <taxon>Dikarya</taxon>
        <taxon>Basidiomycota</taxon>
        <taxon>Agaricomycotina</taxon>
        <taxon>Agaricomycetes</taxon>
        <taxon>Cantharellales</taxon>
        <taxon>Ceratobasidiaceae</taxon>
        <taxon>Rhizoctonia</taxon>
    </lineage>
</organism>
<dbReference type="Proteomes" id="UP000663853">
    <property type="component" value="Unassembled WGS sequence"/>
</dbReference>
<evidence type="ECO:0000313" key="4">
    <source>
        <dbReference type="Proteomes" id="UP000663853"/>
    </source>
</evidence>
<feature type="compositionally biased region" description="Low complexity" evidence="1">
    <location>
        <begin position="305"/>
        <end position="316"/>
    </location>
</feature>
<protein>
    <recommendedName>
        <fullName evidence="2">DUF7587 domain-containing protein</fullName>
    </recommendedName>
</protein>
<evidence type="ECO:0000313" key="3">
    <source>
        <dbReference type="EMBL" id="CAE6434373.1"/>
    </source>
</evidence>
<reference evidence="3" key="1">
    <citation type="submission" date="2021-01" db="EMBL/GenBank/DDBJ databases">
        <authorList>
            <person name="Kaushik A."/>
        </authorList>
    </citation>
    <scope>NUCLEOTIDE SEQUENCE</scope>
    <source>
        <strain evidence="3">AG6-10EEA</strain>
    </source>
</reference>
<comment type="caution">
    <text evidence="3">The sequence shown here is derived from an EMBL/GenBank/DDBJ whole genome shotgun (WGS) entry which is preliminary data.</text>
</comment>
<sequence>MSKIKGKLLSGIFDRKKASKEELDSLMSQTRFLYRVFTSDCRSPRISQGFVAHKYRNNVDMIDVAQLLVDDNTRDVSGLSHIENQENSPWISTTRAWDWAMWKLMSPNEKMAGARVAVIDLLHFPELQLQTPGAANRQLPSERFHGQIIHALEAINRAELQDSSAKSLNAKTVQRARDRANSADEVLVYAVIPSSAIVSTFNLQDIMPSIPPHFTPSPSAESEKQKKKRGSKDEDEDHKLQIGLFRKTRHRWRTELEKEKWDTDKHGRKNTQLAHAFLKERSTQITQKFSQLNNLFQPAIDHGVSSTTDATSTASDHGQAVEGTEDDDCESHESSGLADMLGRVGIYEIEAELGSLISLASAVSRLSTSSREWSSQESLATPVPETTNISIDPAALLANLSMLSKSYHISKQGPGPLDANNIAVDTVGAPEEAKNDPNLVEMQRLINIFCDQLLILASSILEPYWDIKERQMKDWGTLKHAIAELGKLKVAEMEEFSRRFGVDEIAPSEIFEKFEKGYPPYRWVTNKPMSKRRRMLKTLKIKGH</sequence>
<evidence type="ECO:0000256" key="1">
    <source>
        <dbReference type="SAM" id="MobiDB-lite"/>
    </source>
</evidence>
<dbReference type="Pfam" id="PF24494">
    <property type="entry name" value="DUF7587"/>
    <property type="match status" value="1"/>
</dbReference>
<accession>A0A8H2XZC5</accession>
<feature type="region of interest" description="Disordered" evidence="1">
    <location>
        <begin position="209"/>
        <end position="241"/>
    </location>
</feature>
<evidence type="ECO:0000259" key="2">
    <source>
        <dbReference type="Pfam" id="PF24494"/>
    </source>
</evidence>
<feature type="domain" description="DUF7587" evidence="2">
    <location>
        <begin position="30"/>
        <end position="205"/>
    </location>
</feature>
<proteinExistence type="predicted"/>
<dbReference type="InterPro" id="IPR056009">
    <property type="entry name" value="DUF7587"/>
</dbReference>